<comment type="caution">
    <text evidence="4">The sequence shown here is derived from an EMBL/GenBank/DDBJ whole genome shotgun (WGS) entry which is preliminary data.</text>
</comment>
<feature type="compositionally biased region" description="Low complexity" evidence="2">
    <location>
        <begin position="105"/>
        <end position="120"/>
    </location>
</feature>
<dbReference type="GO" id="GO:0005835">
    <property type="term" value="C:fatty acid synthase complex"/>
    <property type="evidence" value="ECO:0007669"/>
    <property type="project" value="InterPro"/>
</dbReference>
<dbReference type="SUPFAM" id="SSF54637">
    <property type="entry name" value="Thioesterase/thiol ester dehydrase-isomerase"/>
    <property type="match status" value="2"/>
</dbReference>
<dbReference type="Pfam" id="PF01575">
    <property type="entry name" value="MaoC_dehydratas"/>
    <property type="match status" value="1"/>
</dbReference>
<dbReference type="GO" id="GO:0004312">
    <property type="term" value="F:fatty acid synthase activity"/>
    <property type="evidence" value="ECO:0007669"/>
    <property type="project" value="InterPro"/>
</dbReference>
<accession>A0A939F375</accession>
<dbReference type="GO" id="GO:0006633">
    <property type="term" value="P:fatty acid biosynthetic process"/>
    <property type="evidence" value="ECO:0007669"/>
    <property type="project" value="InterPro"/>
</dbReference>
<proteinExistence type="inferred from homology"/>
<dbReference type="RefSeq" id="WP_206960052.1">
    <property type="nucleotide sequence ID" value="NZ_JAFLRJ010000027.1"/>
</dbReference>
<organism evidence="4 5">
    <name type="scientific">Streptomyces beijiangensis</name>
    <dbReference type="NCBI Taxonomy" id="163361"/>
    <lineage>
        <taxon>Bacteria</taxon>
        <taxon>Bacillati</taxon>
        <taxon>Actinomycetota</taxon>
        <taxon>Actinomycetes</taxon>
        <taxon>Kitasatosporales</taxon>
        <taxon>Streptomycetaceae</taxon>
        <taxon>Streptomyces</taxon>
    </lineage>
</organism>
<protein>
    <recommendedName>
        <fullName evidence="3">MaoC-like domain-containing protein</fullName>
    </recommendedName>
</protein>
<dbReference type="PANTHER" id="PTHR43841:SF1">
    <property type="entry name" value="3-HYDROXYACYL-THIOESTER DEHYDRATASE X"/>
    <property type="match status" value="1"/>
</dbReference>
<dbReference type="InterPro" id="IPR029069">
    <property type="entry name" value="HotDog_dom_sf"/>
</dbReference>
<dbReference type="InterPro" id="IPR002539">
    <property type="entry name" value="MaoC-like_dom"/>
</dbReference>
<dbReference type="PANTHER" id="PTHR43841">
    <property type="entry name" value="3-HYDROXYACYL-THIOESTER DEHYDRATASE HTDX-RELATED"/>
    <property type="match status" value="1"/>
</dbReference>
<evidence type="ECO:0000256" key="1">
    <source>
        <dbReference type="ARBA" id="ARBA00005254"/>
    </source>
</evidence>
<dbReference type="Gene3D" id="3.10.129.10">
    <property type="entry name" value="Hotdog Thioesterase"/>
    <property type="match status" value="1"/>
</dbReference>
<sequence>PYPHVLAFPLAMQLMAGPGFPLPLLGLVHTRIEITAHQPLHPTDELELTVYAAELSPHRRGTEVTMVTEARRTGDLVWESRSKYLARHTTTGQRDQAALPESLPATATATASTTASTTATATTTWELPAGLGRRYAAASGDRNPIHLHPLTARLFGFPRAIAHGMWTFARCLAELETQPTYVRAEFTSPALLPSTVAFATEGTTFQLLSGNNSDSGGTRIHLTGQTAPTAPHA</sequence>
<evidence type="ECO:0000259" key="3">
    <source>
        <dbReference type="Pfam" id="PF01575"/>
    </source>
</evidence>
<comment type="similarity">
    <text evidence="1">Belongs to the enoyl-CoA hydratase/isomerase family.</text>
</comment>
<dbReference type="PRINTS" id="PR01483">
    <property type="entry name" value="FASYNTHASE"/>
</dbReference>
<evidence type="ECO:0000313" key="4">
    <source>
        <dbReference type="EMBL" id="MBO0510878.1"/>
    </source>
</evidence>
<evidence type="ECO:0000313" key="5">
    <source>
        <dbReference type="Proteomes" id="UP000664167"/>
    </source>
</evidence>
<dbReference type="InterPro" id="IPR003965">
    <property type="entry name" value="Fatty_acid_synthase"/>
</dbReference>
<evidence type="ECO:0000256" key="2">
    <source>
        <dbReference type="SAM" id="MobiDB-lite"/>
    </source>
</evidence>
<dbReference type="Proteomes" id="UP000664167">
    <property type="component" value="Unassembled WGS sequence"/>
</dbReference>
<dbReference type="AlphaFoldDB" id="A0A939F375"/>
<reference evidence="4" key="1">
    <citation type="submission" date="2021-03" db="EMBL/GenBank/DDBJ databases">
        <title>Streptomyces poriferae sp. nov., a novel marine sponge-derived Actinobacteria species with anti-MRSA activity.</title>
        <authorList>
            <person name="Sandoval-Powers M."/>
            <person name="Kralova S."/>
            <person name="Nguyen G.-S."/>
            <person name="Fawwal D."/>
            <person name="Degnes K."/>
            <person name="Klinkenberg G."/>
            <person name="Sletta H."/>
            <person name="Wentzel A."/>
            <person name="Liles M.R."/>
        </authorList>
    </citation>
    <scope>NUCLEOTIDE SEQUENCE</scope>
    <source>
        <strain evidence="4">DSM 41794</strain>
    </source>
</reference>
<feature type="region of interest" description="Disordered" evidence="2">
    <location>
        <begin position="88"/>
        <end position="120"/>
    </location>
</feature>
<keyword evidence="5" id="KW-1185">Reference proteome</keyword>
<gene>
    <name evidence="4" type="ORF">J0695_03480</name>
</gene>
<dbReference type="EMBL" id="JAFLRJ010000027">
    <property type="protein sequence ID" value="MBO0510878.1"/>
    <property type="molecule type" value="Genomic_DNA"/>
</dbReference>
<name>A0A939F375_9ACTN</name>
<feature type="compositionally biased region" description="Polar residues" evidence="2">
    <location>
        <begin position="223"/>
        <end position="233"/>
    </location>
</feature>
<feature type="region of interest" description="Disordered" evidence="2">
    <location>
        <begin position="210"/>
        <end position="233"/>
    </location>
</feature>
<feature type="domain" description="MaoC-like" evidence="3">
    <location>
        <begin position="133"/>
        <end position="201"/>
    </location>
</feature>
<feature type="non-terminal residue" evidence="4">
    <location>
        <position position="1"/>
    </location>
</feature>